<comment type="caution">
    <text evidence="1">The sequence shown here is derived from an EMBL/GenBank/DDBJ whole genome shotgun (WGS) entry which is preliminary data.</text>
</comment>
<evidence type="ECO:0000313" key="1">
    <source>
        <dbReference type="EMBL" id="MDR9900959.1"/>
    </source>
</evidence>
<dbReference type="RefSeq" id="WP_208345007.1">
    <property type="nucleotide sequence ID" value="NZ_CAWQFN010000568.1"/>
</dbReference>
<protein>
    <submittedName>
        <fullName evidence="1">Uncharacterized protein</fullName>
    </submittedName>
</protein>
<keyword evidence="2" id="KW-1185">Reference proteome</keyword>
<gene>
    <name evidence="1" type="ORF">G7B40_041850</name>
</gene>
<dbReference type="EMBL" id="JAALHA020000046">
    <property type="protein sequence ID" value="MDR9900959.1"/>
    <property type="molecule type" value="Genomic_DNA"/>
</dbReference>
<reference evidence="2" key="1">
    <citation type="journal article" date="2021" name="Science">
        <title>Hunting the eagle killer: A cyanobacterial neurotoxin causes vacuolar myelinopathy.</title>
        <authorList>
            <person name="Breinlinger S."/>
            <person name="Phillips T.J."/>
            <person name="Haram B.N."/>
            <person name="Mares J."/>
            <person name="Martinez Yerena J.A."/>
            <person name="Hrouzek P."/>
            <person name="Sobotka R."/>
            <person name="Henderson W.M."/>
            <person name="Schmieder P."/>
            <person name="Williams S.M."/>
            <person name="Lauderdale J.D."/>
            <person name="Wilde H.D."/>
            <person name="Gerrin W."/>
            <person name="Kust A."/>
            <person name="Washington J.W."/>
            <person name="Wagner C."/>
            <person name="Geier B."/>
            <person name="Liebeke M."/>
            <person name="Enke H."/>
            <person name="Niedermeyer T.H.J."/>
            <person name="Wilde S.B."/>
        </authorList>
    </citation>
    <scope>NUCLEOTIDE SEQUENCE [LARGE SCALE GENOMIC DNA]</scope>
    <source>
        <strain evidence="2">Thurmond2011</strain>
    </source>
</reference>
<dbReference type="AlphaFoldDB" id="A0AAP5IGH0"/>
<sequence length="117" mass="13511">MSKNKFNFLQSVAQERKPDLVQEDKIDVENNNDIEIIVDETPTNAQEKSASLEIPVKKVGRPRGKRSDPEFEQITAYIRRDTHLAVKIALLQEGQGREFSELLQELLDEFLRTQKSE</sequence>
<accession>A0AAP5IGH0</accession>
<proteinExistence type="predicted"/>
<organism evidence="1 2">
    <name type="scientific">Aetokthonos hydrillicola Thurmond2011</name>
    <dbReference type="NCBI Taxonomy" id="2712845"/>
    <lineage>
        <taxon>Bacteria</taxon>
        <taxon>Bacillati</taxon>
        <taxon>Cyanobacteriota</taxon>
        <taxon>Cyanophyceae</taxon>
        <taxon>Nostocales</taxon>
        <taxon>Hapalosiphonaceae</taxon>
        <taxon>Aetokthonos</taxon>
    </lineage>
</organism>
<dbReference type="Proteomes" id="UP000667802">
    <property type="component" value="Unassembled WGS sequence"/>
</dbReference>
<name>A0AAP5IGH0_9CYAN</name>
<evidence type="ECO:0000313" key="2">
    <source>
        <dbReference type="Proteomes" id="UP000667802"/>
    </source>
</evidence>